<dbReference type="Gramene" id="Pp3c23_14720V3.1">
    <property type="protein sequence ID" value="Pp3c23_14720V3.1"/>
    <property type="gene ID" value="Pp3c23_14720"/>
</dbReference>
<accession>A0A7I4CIS7</accession>
<evidence type="ECO:0000313" key="1">
    <source>
        <dbReference type="EnsemblPlants" id="Pp3c23_14720V3.1"/>
    </source>
</evidence>
<reference evidence="1 2" key="1">
    <citation type="journal article" date="2008" name="Science">
        <title>The Physcomitrella genome reveals evolutionary insights into the conquest of land by plants.</title>
        <authorList>
            <person name="Rensing S."/>
            <person name="Lang D."/>
            <person name="Zimmer A."/>
            <person name="Terry A."/>
            <person name="Salamov A."/>
            <person name="Shapiro H."/>
            <person name="Nishiyama T."/>
            <person name="Perroud P.-F."/>
            <person name="Lindquist E."/>
            <person name="Kamisugi Y."/>
            <person name="Tanahashi T."/>
            <person name="Sakakibara K."/>
            <person name="Fujita T."/>
            <person name="Oishi K."/>
            <person name="Shin-I T."/>
            <person name="Kuroki Y."/>
            <person name="Toyoda A."/>
            <person name="Suzuki Y."/>
            <person name="Hashimoto A."/>
            <person name="Yamaguchi K."/>
            <person name="Sugano A."/>
            <person name="Kohara Y."/>
            <person name="Fujiyama A."/>
            <person name="Anterola A."/>
            <person name="Aoki S."/>
            <person name="Ashton N."/>
            <person name="Barbazuk W.B."/>
            <person name="Barker E."/>
            <person name="Bennetzen J."/>
            <person name="Bezanilla M."/>
            <person name="Blankenship R."/>
            <person name="Cho S.H."/>
            <person name="Dutcher S."/>
            <person name="Estelle M."/>
            <person name="Fawcett J.A."/>
            <person name="Gundlach H."/>
            <person name="Hanada K."/>
            <person name="Heyl A."/>
            <person name="Hicks K.A."/>
            <person name="Hugh J."/>
            <person name="Lohr M."/>
            <person name="Mayer K."/>
            <person name="Melkozernov A."/>
            <person name="Murata T."/>
            <person name="Nelson D."/>
            <person name="Pils B."/>
            <person name="Prigge M."/>
            <person name="Reiss B."/>
            <person name="Renner T."/>
            <person name="Rombauts S."/>
            <person name="Rushton P."/>
            <person name="Sanderfoot A."/>
            <person name="Schween G."/>
            <person name="Shiu S.-H."/>
            <person name="Stueber K."/>
            <person name="Theodoulou F.L."/>
            <person name="Tu H."/>
            <person name="Van de Peer Y."/>
            <person name="Verrier P.J."/>
            <person name="Waters E."/>
            <person name="Wood A."/>
            <person name="Yang L."/>
            <person name="Cove D."/>
            <person name="Cuming A."/>
            <person name="Hasebe M."/>
            <person name="Lucas S."/>
            <person name="Mishler D.B."/>
            <person name="Reski R."/>
            <person name="Grigoriev I."/>
            <person name="Quatrano R.S."/>
            <person name="Boore J.L."/>
        </authorList>
    </citation>
    <scope>NUCLEOTIDE SEQUENCE [LARGE SCALE GENOMIC DNA]</scope>
    <source>
        <strain evidence="1 2">cv. Gransden 2004</strain>
    </source>
</reference>
<keyword evidence="2" id="KW-1185">Reference proteome</keyword>
<dbReference type="EnsemblPlants" id="Pp3c23_14720V3.1">
    <property type="protein sequence ID" value="Pp3c23_14720V3.1"/>
    <property type="gene ID" value="Pp3c23_14720"/>
</dbReference>
<dbReference type="AlphaFoldDB" id="A0A7I4CIS7"/>
<dbReference type="InParanoid" id="A0A7I4CIS7"/>
<dbReference type="EMBL" id="ABEU02000023">
    <property type="status" value="NOT_ANNOTATED_CDS"/>
    <property type="molecule type" value="Genomic_DNA"/>
</dbReference>
<reference evidence="1 2" key="2">
    <citation type="journal article" date="2018" name="Plant J.">
        <title>The Physcomitrella patens chromosome-scale assembly reveals moss genome structure and evolution.</title>
        <authorList>
            <person name="Lang D."/>
            <person name="Ullrich K.K."/>
            <person name="Murat F."/>
            <person name="Fuchs J."/>
            <person name="Jenkins J."/>
            <person name="Haas F.B."/>
            <person name="Piednoel M."/>
            <person name="Gundlach H."/>
            <person name="Van Bel M."/>
            <person name="Meyberg R."/>
            <person name="Vives C."/>
            <person name="Morata J."/>
            <person name="Symeonidi A."/>
            <person name="Hiss M."/>
            <person name="Muchero W."/>
            <person name="Kamisugi Y."/>
            <person name="Saleh O."/>
            <person name="Blanc G."/>
            <person name="Decker E.L."/>
            <person name="van Gessel N."/>
            <person name="Grimwood J."/>
            <person name="Hayes R.D."/>
            <person name="Graham S.W."/>
            <person name="Gunter L.E."/>
            <person name="McDaniel S.F."/>
            <person name="Hoernstein S.N.W."/>
            <person name="Larsson A."/>
            <person name="Li F.W."/>
            <person name="Perroud P.F."/>
            <person name="Phillips J."/>
            <person name="Ranjan P."/>
            <person name="Rokshar D.S."/>
            <person name="Rothfels C.J."/>
            <person name="Schneider L."/>
            <person name="Shu S."/>
            <person name="Stevenson D.W."/>
            <person name="Thummler F."/>
            <person name="Tillich M."/>
            <person name="Villarreal Aguilar J.C."/>
            <person name="Widiez T."/>
            <person name="Wong G.K."/>
            <person name="Wymore A."/>
            <person name="Zhang Y."/>
            <person name="Zimmer A.D."/>
            <person name="Quatrano R.S."/>
            <person name="Mayer K.F.X."/>
            <person name="Goodstein D."/>
            <person name="Casacuberta J.M."/>
            <person name="Vandepoele K."/>
            <person name="Reski R."/>
            <person name="Cuming A.C."/>
            <person name="Tuskan G.A."/>
            <person name="Maumus F."/>
            <person name="Salse J."/>
            <person name="Schmutz J."/>
            <person name="Rensing S.A."/>
        </authorList>
    </citation>
    <scope>NUCLEOTIDE SEQUENCE [LARGE SCALE GENOMIC DNA]</scope>
    <source>
        <strain evidence="1 2">cv. Gransden 2004</strain>
    </source>
</reference>
<reference evidence="1" key="3">
    <citation type="submission" date="2020-12" db="UniProtKB">
        <authorList>
            <consortium name="EnsemblPlants"/>
        </authorList>
    </citation>
    <scope>IDENTIFICATION</scope>
</reference>
<dbReference type="Proteomes" id="UP000006727">
    <property type="component" value="Chromosome 23"/>
</dbReference>
<protein>
    <submittedName>
        <fullName evidence="1">Uncharacterized protein</fullName>
    </submittedName>
</protein>
<proteinExistence type="predicted"/>
<organism evidence="1 2">
    <name type="scientific">Physcomitrium patens</name>
    <name type="common">Spreading-leaved earth moss</name>
    <name type="synonym">Physcomitrella patens</name>
    <dbReference type="NCBI Taxonomy" id="3218"/>
    <lineage>
        <taxon>Eukaryota</taxon>
        <taxon>Viridiplantae</taxon>
        <taxon>Streptophyta</taxon>
        <taxon>Embryophyta</taxon>
        <taxon>Bryophyta</taxon>
        <taxon>Bryophytina</taxon>
        <taxon>Bryopsida</taxon>
        <taxon>Funariidae</taxon>
        <taxon>Funariales</taxon>
        <taxon>Funariaceae</taxon>
        <taxon>Physcomitrium</taxon>
    </lineage>
</organism>
<evidence type="ECO:0000313" key="2">
    <source>
        <dbReference type="Proteomes" id="UP000006727"/>
    </source>
</evidence>
<sequence length="61" mass="7133">MVDRCFLKIFNRSKPKLLPGLSLSSCLQQEGYHVRAQAFERRSYAQDQNPQVIYPRSVQMC</sequence>
<name>A0A7I4CIS7_PHYPA</name>